<dbReference type="AlphaFoldDB" id="A0A183I9J1"/>
<name>A0A183I9J1_9BILA</name>
<accession>A0A183I9J1</accession>
<feature type="region of interest" description="Disordered" evidence="1">
    <location>
        <begin position="88"/>
        <end position="112"/>
    </location>
</feature>
<dbReference type="EMBL" id="UZAM01000577">
    <property type="protein sequence ID" value="VDO81869.1"/>
    <property type="molecule type" value="Genomic_DNA"/>
</dbReference>
<dbReference type="WBParaSite" id="SBAD_0000030201-mRNA-1">
    <property type="protein sequence ID" value="SBAD_0000030201-mRNA-1"/>
    <property type="gene ID" value="SBAD_0000030201"/>
</dbReference>
<evidence type="ECO:0000313" key="5">
    <source>
        <dbReference type="WBParaSite" id="SBAD_0000030201-mRNA-1"/>
    </source>
</evidence>
<organism evidence="5">
    <name type="scientific">Soboliphyme baturini</name>
    <dbReference type="NCBI Taxonomy" id="241478"/>
    <lineage>
        <taxon>Eukaryota</taxon>
        <taxon>Metazoa</taxon>
        <taxon>Ecdysozoa</taxon>
        <taxon>Nematoda</taxon>
        <taxon>Enoplea</taxon>
        <taxon>Dorylaimia</taxon>
        <taxon>Dioctophymatida</taxon>
        <taxon>Dioctophymatoidea</taxon>
        <taxon>Soboliphymatidae</taxon>
        <taxon>Soboliphyme</taxon>
    </lineage>
</organism>
<evidence type="ECO:0000256" key="1">
    <source>
        <dbReference type="SAM" id="MobiDB-lite"/>
    </source>
</evidence>
<evidence type="ECO:0000256" key="2">
    <source>
        <dbReference type="SAM" id="SignalP"/>
    </source>
</evidence>
<keyword evidence="4" id="KW-1185">Reference proteome</keyword>
<evidence type="ECO:0000313" key="4">
    <source>
        <dbReference type="Proteomes" id="UP000270296"/>
    </source>
</evidence>
<keyword evidence="2" id="KW-0732">Signal</keyword>
<feature type="chain" id="PRO_5043139886" evidence="2">
    <location>
        <begin position="18"/>
        <end position="225"/>
    </location>
</feature>
<feature type="compositionally biased region" description="Basic residues" evidence="1">
    <location>
        <begin position="88"/>
        <end position="97"/>
    </location>
</feature>
<sequence>MSFILDLLSLVIRTAQFLQTVNVQWDEIDVFVHLRRTEQTESHSNDDARAICHSEEDIERSDIGYLLSTEINSTTETTSTANNERKIILRRKNRRNRPSSETGQHAGRKGLQPRANVFKTKGIVLPSSPTRCAPQINEVVEQVKKFKYLEVVFTGGGKFEEEIDQRIGAGSGALREAVRIVVTKVDMSLKNKLSVFKWIFIPCLSMVTSRGLWLKNFGPGYKRLK</sequence>
<protein>
    <submittedName>
        <fullName evidence="5">RibD_C domain-containing protein</fullName>
    </submittedName>
</protein>
<reference evidence="5" key="1">
    <citation type="submission" date="2016-06" db="UniProtKB">
        <authorList>
            <consortium name="WormBaseParasite"/>
        </authorList>
    </citation>
    <scope>IDENTIFICATION</scope>
</reference>
<reference evidence="3 4" key="2">
    <citation type="submission" date="2018-11" db="EMBL/GenBank/DDBJ databases">
        <authorList>
            <consortium name="Pathogen Informatics"/>
        </authorList>
    </citation>
    <scope>NUCLEOTIDE SEQUENCE [LARGE SCALE GENOMIC DNA]</scope>
</reference>
<dbReference type="Proteomes" id="UP000270296">
    <property type="component" value="Unassembled WGS sequence"/>
</dbReference>
<evidence type="ECO:0000313" key="3">
    <source>
        <dbReference type="EMBL" id="VDO81869.1"/>
    </source>
</evidence>
<gene>
    <name evidence="3" type="ORF">SBAD_LOCUS285</name>
</gene>
<proteinExistence type="predicted"/>
<feature type="signal peptide" evidence="2">
    <location>
        <begin position="1"/>
        <end position="17"/>
    </location>
</feature>